<evidence type="ECO:0000256" key="4">
    <source>
        <dbReference type="ARBA" id="ARBA00022525"/>
    </source>
</evidence>
<gene>
    <name evidence="11" type="ORF">ALMOND_2B036011</name>
</gene>
<feature type="signal peptide" evidence="10">
    <location>
        <begin position="1"/>
        <end position="23"/>
    </location>
</feature>
<feature type="active site" evidence="8">
    <location>
        <position position="280"/>
    </location>
</feature>
<dbReference type="Pfam" id="PF00295">
    <property type="entry name" value="Glyco_hydro_28"/>
    <property type="match status" value="1"/>
</dbReference>
<comment type="similarity">
    <text evidence="2 9">Belongs to the glycosyl hydrolase 28 family.</text>
</comment>
<dbReference type="AlphaFoldDB" id="A0A5E4EQT2"/>
<evidence type="ECO:0000256" key="7">
    <source>
        <dbReference type="ARBA" id="ARBA00023316"/>
    </source>
</evidence>
<evidence type="ECO:0000256" key="6">
    <source>
        <dbReference type="ARBA" id="ARBA00023295"/>
    </source>
</evidence>
<dbReference type="Gene3D" id="2.160.20.10">
    <property type="entry name" value="Single-stranded right-handed beta-helix, Pectin lyase-like"/>
    <property type="match status" value="2"/>
</dbReference>
<protein>
    <recommendedName>
        <fullName evidence="13">Pectin lyase-like superfamily protein</fullName>
    </recommendedName>
</protein>
<evidence type="ECO:0000256" key="3">
    <source>
        <dbReference type="ARBA" id="ARBA00022512"/>
    </source>
</evidence>
<dbReference type="InterPro" id="IPR011050">
    <property type="entry name" value="Pectin_lyase_fold/virulence"/>
</dbReference>
<evidence type="ECO:0000256" key="10">
    <source>
        <dbReference type="SAM" id="SignalP"/>
    </source>
</evidence>
<keyword evidence="4" id="KW-0964">Secreted</keyword>
<name>A0A5E4EQT2_PRUDU</name>
<dbReference type="InterPro" id="IPR006626">
    <property type="entry name" value="PbH1"/>
</dbReference>
<evidence type="ECO:0008006" key="13">
    <source>
        <dbReference type="Google" id="ProtNLM"/>
    </source>
</evidence>
<feature type="chain" id="PRO_5023022668" description="Pectin lyase-like superfamily protein" evidence="10">
    <location>
        <begin position="24"/>
        <end position="440"/>
    </location>
</feature>
<dbReference type="InterPro" id="IPR012334">
    <property type="entry name" value="Pectin_lyas_fold"/>
</dbReference>
<dbReference type="FunCoup" id="A0A5E4EQT2">
    <property type="interactions" value="127"/>
</dbReference>
<organism evidence="11 12">
    <name type="scientific">Prunus dulcis</name>
    <name type="common">Almond</name>
    <name type="synonym">Amygdalus dulcis</name>
    <dbReference type="NCBI Taxonomy" id="3755"/>
    <lineage>
        <taxon>Eukaryota</taxon>
        <taxon>Viridiplantae</taxon>
        <taxon>Streptophyta</taxon>
        <taxon>Embryophyta</taxon>
        <taxon>Tracheophyta</taxon>
        <taxon>Spermatophyta</taxon>
        <taxon>Magnoliopsida</taxon>
        <taxon>eudicotyledons</taxon>
        <taxon>Gunneridae</taxon>
        <taxon>Pentapetalae</taxon>
        <taxon>rosids</taxon>
        <taxon>fabids</taxon>
        <taxon>Rosales</taxon>
        <taxon>Rosaceae</taxon>
        <taxon>Amygdaloideae</taxon>
        <taxon>Amygdaleae</taxon>
        <taxon>Prunus</taxon>
    </lineage>
</organism>
<keyword evidence="3" id="KW-0134">Cell wall</keyword>
<evidence type="ECO:0000256" key="1">
    <source>
        <dbReference type="ARBA" id="ARBA00004191"/>
    </source>
</evidence>
<evidence type="ECO:0000256" key="8">
    <source>
        <dbReference type="PROSITE-ProRule" id="PRU10052"/>
    </source>
</evidence>
<evidence type="ECO:0000313" key="12">
    <source>
        <dbReference type="Proteomes" id="UP000327085"/>
    </source>
</evidence>
<accession>A0A5E4EQT2</accession>
<dbReference type="EMBL" id="CABIKO010000025">
    <property type="protein sequence ID" value="VVA17460.1"/>
    <property type="molecule type" value="Genomic_DNA"/>
</dbReference>
<dbReference type="SUPFAM" id="SSF51126">
    <property type="entry name" value="Pectin lyase-like"/>
    <property type="match status" value="2"/>
</dbReference>
<dbReference type="InParanoid" id="A0A5E4EQT2"/>
<evidence type="ECO:0000256" key="9">
    <source>
        <dbReference type="RuleBase" id="RU361169"/>
    </source>
</evidence>
<dbReference type="PROSITE" id="PS00502">
    <property type="entry name" value="POLYGALACTURONASE"/>
    <property type="match status" value="1"/>
</dbReference>
<reference evidence="12" key="1">
    <citation type="journal article" date="2020" name="Plant J.">
        <title>Transposons played a major role in the diversification between the closely related almond and peach genomes: results from the almond genome sequence.</title>
        <authorList>
            <person name="Alioto T."/>
            <person name="Alexiou K.G."/>
            <person name="Bardil A."/>
            <person name="Barteri F."/>
            <person name="Castanera R."/>
            <person name="Cruz F."/>
            <person name="Dhingra A."/>
            <person name="Duval H."/>
            <person name="Fernandez I Marti A."/>
            <person name="Frias L."/>
            <person name="Galan B."/>
            <person name="Garcia J.L."/>
            <person name="Howad W."/>
            <person name="Gomez-Garrido J."/>
            <person name="Gut M."/>
            <person name="Julca I."/>
            <person name="Morata J."/>
            <person name="Puigdomenech P."/>
            <person name="Ribeca P."/>
            <person name="Rubio Cabetas M.J."/>
            <person name="Vlasova A."/>
            <person name="Wirthensohn M."/>
            <person name="Garcia-Mas J."/>
            <person name="Gabaldon T."/>
            <person name="Casacuberta J.M."/>
            <person name="Arus P."/>
        </authorList>
    </citation>
    <scope>NUCLEOTIDE SEQUENCE [LARGE SCALE GENOMIC DNA]</scope>
    <source>
        <strain evidence="12">cv. Texas</strain>
    </source>
</reference>
<dbReference type="Gramene" id="VVA17460">
    <property type="protein sequence ID" value="VVA17460"/>
    <property type="gene ID" value="Prudul26B036011"/>
</dbReference>
<dbReference type="GO" id="GO:0005975">
    <property type="term" value="P:carbohydrate metabolic process"/>
    <property type="evidence" value="ECO:0007669"/>
    <property type="project" value="InterPro"/>
</dbReference>
<dbReference type="PANTHER" id="PTHR31375">
    <property type="match status" value="1"/>
</dbReference>
<dbReference type="PROSITE" id="PS51257">
    <property type="entry name" value="PROKAR_LIPOPROTEIN"/>
    <property type="match status" value="1"/>
</dbReference>
<dbReference type="SMART" id="SM00710">
    <property type="entry name" value="PbH1"/>
    <property type="match status" value="6"/>
</dbReference>
<evidence type="ECO:0000313" key="11">
    <source>
        <dbReference type="EMBL" id="VVA17460.1"/>
    </source>
</evidence>
<evidence type="ECO:0000256" key="5">
    <source>
        <dbReference type="ARBA" id="ARBA00022801"/>
    </source>
</evidence>
<keyword evidence="7" id="KW-0961">Cell wall biogenesis/degradation</keyword>
<keyword evidence="6 9" id="KW-0326">Glycosidase</keyword>
<sequence>MGLKLKNVLPMFVFLLLACTAKAQSAALDVTSAKYGGKPGSDITQALEKAWTDACASTAPSKIVVPKGTFKFVGTTFKGPCKAAIEFQLQGTLQAPVDGSQLPKDDTWIGFDHIDGLTLSGGGTFDGQGAESWKNNDCNKNRQCKSKHINLRFHLLTNSKILDVTSKDSKNFHVNLLKCEKVEFNGFTVSAPKESMNTDGIHIGRSTRINITDTTIGTGDDYISIGDAPKESMNTDGIHIGRSTGINITDTTIGTGDDCISIGDGTKDLTVTNVACGPGHGIAIGSLGRYPEEEPVSGINIKKCTLTDTTNGVRIKTWPASPKDSTASDIHFEDITMVNVGNPILIDQEYCPWNECKKGVPSKVKISNVSFKNIKGTCTDPVAVKLVCSQGLPCENVELSDIDLKYTGDKGPITSVCSNVKPTMNRVAQPLACATGAAAA</sequence>
<proteinExistence type="inferred from homology"/>
<dbReference type="GO" id="GO:0071555">
    <property type="term" value="P:cell wall organization"/>
    <property type="evidence" value="ECO:0007669"/>
    <property type="project" value="UniProtKB-KW"/>
</dbReference>
<comment type="subcellular location">
    <subcellularLocation>
        <location evidence="1">Secreted</location>
        <location evidence="1">Cell wall</location>
    </subcellularLocation>
</comment>
<keyword evidence="10" id="KW-0732">Signal</keyword>
<keyword evidence="5 9" id="KW-0378">Hydrolase</keyword>
<dbReference type="GO" id="GO:0004650">
    <property type="term" value="F:polygalacturonase activity"/>
    <property type="evidence" value="ECO:0007669"/>
    <property type="project" value="InterPro"/>
</dbReference>
<dbReference type="InterPro" id="IPR000743">
    <property type="entry name" value="Glyco_hydro_28"/>
</dbReference>
<dbReference type="Proteomes" id="UP000327085">
    <property type="component" value="Chromosome 3"/>
</dbReference>
<evidence type="ECO:0000256" key="2">
    <source>
        <dbReference type="ARBA" id="ARBA00008834"/>
    </source>
</evidence>